<name>A0AAD8TDF1_LOLMU</name>
<dbReference type="GO" id="GO:0008270">
    <property type="term" value="F:zinc ion binding"/>
    <property type="evidence" value="ECO:0007669"/>
    <property type="project" value="UniProtKB-KW"/>
</dbReference>
<evidence type="ECO:0000256" key="1">
    <source>
        <dbReference type="PROSITE-ProRule" id="PRU00047"/>
    </source>
</evidence>
<keyword evidence="1" id="KW-0862">Zinc</keyword>
<organism evidence="4 5">
    <name type="scientific">Lolium multiflorum</name>
    <name type="common">Italian ryegrass</name>
    <name type="synonym">Lolium perenne subsp. multiflorum</name>
    <dbReference type="NCBI Taxonomy" id="4521"/>
    <lineage>
        <taxon>Eukaryota</taxon>
        <taxon>Viridiplantae</taxon>
        <taxon>Streptophyta</taxon>
        <taxon>Embryophyta</taxon>
        <taxon>Tracheophyta</taxon>
        <taxon>Spermatophyta</taxon>
        <taxon>Magnoliopsida</taxon>
        <taxon>Liliopsida</taxon>
        <taxon>Poales</taxon>
        <taxon>Poaceae</taxon>
        <taxon>BOP clade</taxon>
        <taxon>Pooideae</taxon>
        <taxon>Poodae</taxon>
        <taxon>Poeae</taxon>
        <taxon>Poeae Chloroplast Group 2 (Poeae type)</taxon>
        <taxon>Loliodinae</taxon>
        <taxon>Loliinae</taxon>
        <taxon>Lolium</taxon>
    </lineage>
</organism>
<reference evidence="4" key="1">
    <citation type="submission" date="2023-07" db="EMBL/GenBank/DDBJ databases">
        <title>A chromosome-level genome assembly of Lolium multiflorum.</title>
        <authorList>
            <person name="Chen Y."/>
            <person name="Copetti D."/>
            <person name="Kolliker R."/>
            <person name="Studer B."/>
        </authorList>
    </citation>
    <scope>NUCLEOTIDE SEQUENCE</scope>
    <source>
        <strain evidence="4">02402/16</strain>
        <tissue evidence="4">Leaf</tissue>
    </source>
</reference>
<feature type="compositionally biased region" description="Pro residues" evidence="2">
    <location>
        <begin position="72"/>
        <end position="81"/>
    </location>
</feature>
<dbReference type="AlphaFoldDB" id="A0AAD8TDF1"/>
<gene>
    <name evidence="4" type="ORF">QYE76_040446</name>
</gene>
<feature type="region of interest" description="Disordered" evidence="2">
    <location>
        <begin position="51"/>
        <end position="116"/>
    </location>
</feature>
<keyword evidence="1" id="KW-0479">Metal-binding</keyword>
<feature type="compositionally biased region" description="Basic residues" evidence="2">
    <location>
        <begin position="90"/>
        <end position="108"/>
    </location>
</feature>
<evidence type="ECO:0000256" key="2">
    <source>
        <dbReference type="SAM" id="MobiDB-lite"/>
    </source>
</evidence>
<dbReference type="PANTHER" id="PTHR33325">
    <property type="entry name" value="ZINC FINGER, CCHC-TYPE-RELATED"/>
    <property type="match status" value="1"/>
</dbReference>
<dbReference type="GO" id="GO:0003676">
    <property type="term" value="F:nucleic acid binding"/>
    <property type="evidence" value="ECO:0007669"/>
    <property type="project" value="InterPro"/>
</dbReference>
<keyword evidence="1" id="KW-0863">Zinc-finger</keyword>
<dbReference type="EMBL" id="JAUUTY010000002">
    <property type="protein sequence ID" value="KAK1679598.1"/>
    <property type="molecule type" value="Genomic_DNA"/>
</dbReference>
<dbReference type="PROSITE" id="PS50158">
    <property type="entry name" value="ZF_CCHC"/>
    <property type="match status" value="1"/>
</dbReference>
<dbReference type="Proteomes" id="UP001231189">
    <property type="component" value="Unassembled WGS sequence"/>
</dbReference>
<evidence type="ECO:0000313" key="4">
    <source>
        <dbReference type="EMBL" id="KAK1679598.1"/>
    </source>
</evidence>
<comment type="caution">
    <text evidence="4">The sequence shown here is derived from an EMBL/GenBank/DDBJ whole genome shotgun (WGS) entry which is preliminary data.</text>
</comment>
<evidence type="ECO:0000313" key="5">
    <source>
        <dbReference type="Proteomes" id="UP001231189"/>
    </source>
</evidence>
<feature type="compositionally biased region" description="Low complexity" evidence="2">
    <location>
        <begin position="51"/>
        <end position="61"/>
    </location>
</feature>
<feature type="compositionally biased region" description="Basic residues" evidence="2">
    <location>
        <begin position="374"/>
        <end position="389"/>
    </location>
</feature>
<keyword evidence="5" id="KW-1185">Reference proteome</keyword>
<sequence>MVRRIAATAVLANTRVHATPPRPCWPETAQRRCSPAGWARERALARAAGPAGRCPVRGARPCSRGPAAAPVTPLPRQPAPRPRGSARAPWRTRRRGHRRRVGRHRRRGLAPPTSAMGACRGWRTRVRLGLAAAWAARPAPLDPPPSSSWCSPASRRAPATSAAAMTGIMNREFVELAQNGLNYLTWASDVEIVLEGKEIKGALSAGTPMAPSTTTPAQNAQALHFLRHHMCGTLKNEYMAERSASALWAALKARFSRLKYTVQPQAEAEWMRLRFADFNTVGEYNSALHRICTSLLLCGTTITDKEKIEKTLSTFHPTAIQSSRNYRQEKFQQYAALIDALQVDEAQDEVIKKNFSSQPFAGGPSQEVNAGAYKVRKPIMKKRGKKGKKGPNPPNPAKNQQAGKGEARPQDCFRCGSKTHFSRQCRAPKHVVDAYKAKKARKTHLLQVEAPPAPAAAPVMIPVPNGAPGMAQVEAPEAALQVVPVNAEVPMEVEHVVPPPVPQLDIDAAAAMIANDEKLTEMEISAEVDGFLTDSI</sequence>
<protein>
    <recommendedName>
        <fullName evidence="3">CCHC-type domain-containing protein</fullName>
    </recommendedName>
</protein>
<feature type="region of interest" description="Disordered" evidence="2">
    <location>
        <begin position="357"/>
        <end position="411"/>
    </location>
</feature>
<evidence type="ECO:0000259" key="3">
    <source>
        <dbReference type="PROSITE" id="PS50158"/>
    </source>
</evidence>
<accession>A0AAD8TDF1</accession>
<dbReference type="PANTHER" id="PTHR33325:SF10">
    <property type="entry name" value="CCHC-TYPE DOMAIN-CONTAINING PROTEIN"/>
    <property type="match status" value="1"/>
</dbReference>
<dbReference type="SMART" id="SM00343">
    <property type="entry name" value="ZnF_C2HC"/>
    <property type="match status" value="1"/>
</dbReference>
<dbReference type="InterPro" id="IPR001878">
    <property type="entry name" value="Znf_CCHC"/>
</dbReference>
<feature type="domain" description="CCHC-type" evidence="3">
    <location>
        <begin position="412"/>
        <end position="426"/>
    </location>
</feature>
<proteinExistence type="predicted"/>